<comment type="caution">
    <text evidence="2">The sequence shown here is derived from an EMBL/GenBank/DDBJ whole genome shotgun (WGS) entry which is preliminary data.</text>
</comment>
<organism evidence="2 3">
    <name type="scientific">Schizophyllum amplum</name>
    <dbReference type="NCBI Taxonomy" id="97359"/>
    <lineage>
        <taxon>Eukaryota</taxon>
        <taxon>Fungi</taxon>
        <taxon>Dikarya</taxon>
        <taxon>Basidiomycota</taxon>
        <taxon>Agaricomycotina</taxon>
        <taxon>Agaricomycetes</taxon>
        <taxon>Agaricomycetidae</taxon>
        <taxon>Agaricales</taxon>
        <taxon>Schizophyllaceae</taxon>
        <taxon>Schizophyllum</taxon>
    </lineage>
</organism>
<dbReference type="AlphaFoldDB" id="A0A550D0K5"/>
<protein>
    <submittedName>
        <fullName evidence="2">Uncharacterized protein</fullName>
    </submittedName>
</protein>
<evidence type="ECO:0000313" key="2">
    <source>
        <dbReference type="EMBL" id="TRM70580.1"/>
    </source>
</evidence>
<reference evidence="2 3" key="1">
    <citation type="journal article" date="2019" name="New Phytol.">
        <title>Comparative genomics reveals unique wood-decay strategies and fruiting body development in the Schizophyllaceae.</title>
        <authorList>
            <person name="Almasi E."/>
            <person name="Sahu N."/>
            <person name="Krizsan K."/>
            <person name="Balint B."/>
            <person name="Kovacs G.M."/>
            <person name="Kiss B."/>
            <person name="Cseklye J."/>
            <person name="Drula E."/>
            <person name="Henrissat B."/>
            <person name="Nagy I."/>
            <person name="Chovatia M."/>
            <person name="Adam C."/>
            <person name="LaButti K."/>
            <person name="Lipzen A."/>
            <person name="Riley R."/>
            <person name="Grigoriev I.V."/>
            <person name="Nagy L.G."/>
        </authorList>
    </citation>
    <scope>NUCLEOTIDE SEQUENCE [LARGE SCALE GENOMIC DNA]</scope>
    <source>
        <strain evidence="2 3">NL-1724</strain>
    </source>
</reference>
<proteinExistence type="predicted"/>
<keyword evidence="3" id="KW-1185">Reference proteome</keyword>
<sequence length="216" mass="24319">MMSAWPQGMWAYSRFQTPPMNSAWLRVGRARAHTTGAAFGKTDRRTWAQMAVYRANGMPRSKTMGFLAVSTTAIATYYARHYARRRREYAAMRNLSVFYLTGVQISRRVVGAEDVPDLFERLSAAYGDENFTEAMHFLHAIYCLPDPDLHLLVLFEPLTGAAQEFVDDMAITMQGFVNTMFPKGILAALSMKGRAREREQQPSNQALTEPSSSGDE</sequence>
<accession>A0A550D0K5</accession>
<feature type="region of interest" description="Disordered" evidence="1">
    <location>
        <begin position="195"/>
        <end position="216"/>
    </location>
</feature>
<dbReference type="EMBL" id="VDMD01000001">
    <property type="protein sequence ID" value="TRM70580.1"/>
    <property type="molecule type" value="Genomic_DNA"/>
</dbReference>
<evidence type="ECO:0000256" key="1">
    <source>
        <dbReference type="SAM" id="MobiDB-lite"/>
    </source>
</evidence>
<evidence type="ECO:0000313" key="3">
    <source>
        <dbReference type="Proteomes" id="UP000320762"/>
    </source>
</evidence>
<gene>
    <name evidence="2" type="ORF">BD626DRAFT_30744</name>
</gene>
<feature type="compositionally biased region" description="Polar residues" evidence="1">
    <location>
        <begin position="201"/>
        <end position="216"/>
    </location>
</feature>
<dbReference type="Proteomes" id="UP000320762">
    <property type="component" value="Unassembled WGS sequence"/>
</dbReference>
<name>A0A550D0K5_9AGAR</name>